<dbReference type="Pfam" id="PF02566">
    <property type="entry name" value="OsmC"/>
    <property type="match status" value="1"/>
</dbReference>
<dbReference type="RefSeq" id="WP_014523288.1">
    <property type="nucleotide sequence ID" value="NC_017945.3"/>
</dbReference>
<dbReference type="Gene3D" id="3.40.50.1820">
    <property type="entry name" value="alpha/beta hydrolase"/>
    <property type="match status" value="1"/>
</dbReference>
<dbReference type="EMBL" id="CP003540">
    <property type="protein sequence ID" value="AFK16642.1"/>
    <property type="molecule type" value="Genomic_DNA"/>
</dbReference>
<feature type="domain" description="Serine aminopeptidase S33" evidence="1">
    <location>
        <begin position="47"/>
        <end position="140"/>
    </location>
</feature>
<dbReference type="InterPro" id="IPR022742">
    <property type="entry name" value="Hydrolase_4"/>
</dbReference>
<name>A0AAU8Q1L8_CORPS</name>
<dbReference type="InterPro" id="IPR029058">
    <property type="entry name" value="AB_hydrolase_fold"/>
</dbReference>
<dbReference type="PANTHER" id="PTHR43265">
    <property type="entry name" value="ESTERASE ESTD"/>
    <property type="match status" value="1"/>
</dbReference>
<dbReference type="SUPFAM" id="SSF82784">
    <property type="entry name" value="OsmC-like"/>
    <property type="match status" value="1"/>
</dbReference>
<proteinExistence type="predicted"/>
<dbReference type="InterPro" id="IPR003718">
    <property type="entry name" value="OsmC/Ohr_fam"/>
</dbReference>
<sequence>MHSVSVKVPSSKGYQMAGTIDFPDAPPAAFALFAHCFTGSRFTPAAARVSKTLADLGIACLRFDFPGLGQSEGNFAETCFSENVEDIRAAAQWLKDNYTAPQLLIGHSLGGAASLKAATDMPSIKAVATIGAPFDPAHAVLHFADRISEVDETGAVTLLLGGRDITISREFLEDLAETNPEAYLPRLRKPLLILHSPTDTTVGVDNAQLIFRTTRYPKSLVALHKVDHLVTKQGAAQQAARIIHTWAAQHLTTENTPENAYKISESAAIARSIPAGTFADHVQTGMHSFTTDREKSQGGKNLGYTPMALIASALAAASSQAIRSVAKEKRISSLKNVNVTVEKILTANDDAQLHRKIELIGELSGEERTILLAAAKKNEVEALLSKDIVIDTSSV</sequence>
<dbReference type="InterPro" id="IPR036102">
    <property type="entry name" value="OsmC/Ohrsf"/>
</dbReference>
<reference evidence="2 3" key="1">
    <citation type="journal article" date="2013" name="J. Biotechnol.">
        <title>Genome sequence of Corynebacterium pseudotuberculosis biovar equi strain 258 and prediction of antigenic targets to improve biotechnological vaccine production.</title>
        <authorList>
            <person name="Soares S.C."/>
            <person name="Trost E."/>
            <person name="Ramos R.T."/>
            <person name="Carneiro A.R."/>
            <person name="Santos A.R."/>
            <person name="Pinto A.C."/>
            <person name="Barbosa E."/>
            <person name="Aburjaile F."/>
            <person name="Ali A."/>
            <person name="Diniz C.A."/>
            <person name="Hassan S.S."/>
            <person name="Fiaux K."/>
            <person name="Guimaraes L.C."/>
            <person name="Bakhtiar S.M."/>
            <person name="Pereira U."/>
            <person name="Almeida S.S."/>
            <person name="Abreu V.A."/>
            <person name="Rocha F.S."/>
            <person name="Dorella F.A."/>
            <person name="Miyoshi A."/>
            <person name="Silva A."/>
            <person name="Azevedo V."/>
            <person name="Tauch A."/>
        </authorList>
    </citation>
    <scope>NUCLEOTIDE SEQUENCE [LARGE SCALE GENOMIC DNA]</scope>
    <source>
        <strain evidence="2 3">258</strain>
    </source>
</reference>
<accession>A0AAU8Q1L8</accession>
<keyword evidence="2" id="KW-0378">Hydrolase</keyword>
<evidence type="ECO:0000313" key="2">
    <source>
        <dbReference type="EMBL" id="AFK16642.1"/>
    </source>
</evidence>
<dbReference type="InterPro" id="IPR015946">
    <property type="entry name" value="KH_dom-like_a/b"/>
</dbReference>
<gene>
    <name evidence="2" type="ORF">CP258_05180</name>
</gene>
<dbReference type="SUPFAM" id="SSF53474">
    <property type="entry name" value="alpha/beta-Hydrolases"/>
    <property type="match status" value="1"/>
</dbReference>
<organism evidence="2 3">
    <name type="scientific">Corynebacterium pseudotuberculosis 258</name>
    <dbReference type="NCBI Taxonomy" id="1168865"/>
    <lineage>
        <taxon>Bacteria</taxon>
        <taxon>Bacillati</taxon>
        <taxon>Actinomycetota</taxon>
        <taxon>Actinomycetes</taxon>
        <taxon>Mycobacteriales</taxon>
        <taxon>Corynebacteriaceae</taxon>
        <taxon>Corynebacterium</taxon>
    </lineage>
</organism>
<dbReference type="PANTHER" id="PTHR43265:SF1">
    <property type="entry name" value="ESTERASE ESTD"/>
    <property type="match status" value="1"/>
</dbReference>
<dbReference type="Pfam" id="PF12146">
    <property type="entry name" value="Hydrolase_4"/>
    <property type="match status" value="1"/>
</dbReference>
<evidence type="ECO:0000313" key="3">
    <source>
        <dbReference type="Proteomes" id="UP000006465"/>
    </source>
</evidence>
<evidence type="ECO:0000259" key="1">
    <source>
        <dbReference type="Pfam" id="PF12146"/>
    </source>
</evidence>
<protein>
    <submittedName>
        <fullName evidence="2">Alpha/beta fold hydrolase</fullName>
    </submittedName>
</protein>
<dbReference type="KEGG" id="coe:CP258_05180"/>
<dbReference type="Gene3D" id="3.30.300.20">
    <property type="match status" value="1"/>
</dbReference>
<dbReference type="Proteomes" id="UP000006465">
    <property type="component" value="Chromosome"/>
</dbReference>
<dbReference type="InterPro" id="IPR053145">
    <property type="entry name" value="AB_hydrolase_Est10"/>
</dbReference>
<dbReference type="AlphaFoldDB" id="A0AAU8Q1L8"/>
<dbReference type="GO" id="GO:0052689">
    <property type="term" value="F:carboxylic ester hydrolase activity"/>
    <property type="evidence" value="ECO:0007669"/>
    <property type="project" value="TreeGrafter"/>
</dbReference>